<dbReference type="STRING" id="77586.A0A0D9W523"/>
<organism evidence="1 2">
    <name type="scientific">Leersia perrieri</name>
    <dbReference type="NCBI Taxonomy" id="77586"/>
    <lineage>
        <taxon>Eukaryota</taxon>
        <taxon>Viridiplantae</taxon>
        <taxon>Streptophyta</taxon>
        <taxon>Embryophyta</taxon>
        <taxon>Tracheophyta</taxon>
        <taxon>Spermatophyta</taxon>
        <taxon>Magnoliopsida</taxon>
        <taxon>Liliopsida</taxon>
        <taxon>Poales</taxon>
        <taxon>Poaceae</taxon>
        <taxon>BOP clade</taxon>
        <taxon>Oryzoideae</taxon>
        <taxon>Oryzeae</taxon>
        <taxon>Oryzinae</taxon>
        <taxon>Leersia</taxon>
    </lineage>
</organism>
<dbReference type="HOGENOM" id="CLU_424789_0_0_1"/>
<evidence type="ECO:0000313" key="2">
    <source>
        <dbReference type="Proteomes" id="UP000032180"/>
    </source>
</evidence>
<dbReference type="EnsemblPlants" id="LPERR04G09730.1">
    <property type="protein sequence ID" value="LPERR04G09730.1"/>
    <property type="gene ID" value="LPERR04G09730"/>
</dbReference>
<dbReference type="PANTHER" id="PTHR33463">
    <property type="entry name" value="NB-ARC DOMAIN-CONTAINING PROTEIN-RELATED"/>
    <property type="match status" value="1"/>
</dbReference>
<evidence type="ECO:0008006" key="3">
    <source>
        <dbReference type="Google" id="ProtNLM"/>
    </source>
</evidence>
<accession>A0A0D9W523</accession>
<dbReference type="Gene3D" id="3.80.10.10">
    <property type="entry name" value="Ribonuclease Inhibitor"/>
    <property type="match status" value="1"/>
</dbReference>
<dbReference type="AlphaFoldDB" id="A0A0D9W523"/>
<reference evidence="1" key="3">
    <citation type="submission" date="2015-04" db="UniProtKB">
        <authorList>
            <consortium name="EnsemblPlants"/>
        </authorList>
    </citation>
    <scope>IDENTIFICATION</scope>
</reference>
<sequence>MNVPWKTFDQAVQRILDYFVDNQRDTRVIYFDGWRGFGASAVLRAVADQLASPEACLELRLDKVIHIDCSTWKSPRAMQRAIAVELKLDSVMEFLDEADEEDDLNGVDEGSRGEIMSITDVIDRTLRDQRLLFIFHNGSGDYIYPINFGIPQLGIIHGHFVLWTFRRRFEGTGDYSKIKNKVKNTQLFAYETSYDIAINELLFPVLQKEATAIAANHLCMREINQERRIVHCCLYELFLYLCLPKNLENDGAARASAYWMCDDNIQHDQLWEISSALSKEIKWGLEASLLDEVWRGPIESSTENSICCQRFKDTDFGGHHMSYPWITITASGILESHHLGSKTEGASSYLIAPERLNAPLVLADGLFDQLDNLQVLQLSYCFFCFASPPFIDCKNIRFLGLYHCENNITCKQSDLRKWQFLRSLLVLDLIYTCWYEVLSKCITDLFVNLRELNIVGVDWSCIWSQQQHKKEYVDSSEVVVVPTILPSKIGSTCTCAAAAAPVLPVWVSSFPNLKTLHVIHRSNLRNIFVLDGDYPSYITVHGVAFPKLTTIHLHNLPSLRQICDVEFKMVAPALERMLEPAPAAHRHCSWIKADRRDRQGRVINLGLRRRDLIGDE</sequence>
<evidence type="ECO:0000313" key="1">
    <source>
        <dbReference type="EnsemblPlants" id="LPERR04G09730.1"/>
    </source>
</evidence>
<name>A0A0D9W523_9ORYZ</name>
<dbReference type="eggNOG" id="ENOG502SYYC">
    <property type="taxonomic scope" value="Eukaryota"/>
</dbReference>
<reference evidence="1 2" key="1">
    <citation type="submission" date="2012-08" db="EMBL/GenBank/DDBJ databases">
        <title>Oryza genome evolution.</title>
        <authorList>
            <person name="Wing R.A."/>
        </authorList>
    </citation>
    <scope>NUCLEOTIDE SEQUENCE</scope>
</reference>
<reference evidence="2" key="2">
    <citation type="submission" date="2013-12" db="EMBL/GenBank/DDBJ databases">
        <authorList>
            <person name="Yu Y."/>
            <person name="Lee S."/>
            <person name="de Baynast K."/>
            <person name="Wissotski M."/>
            <person name="Liu L."/>
            <person name="Talag J."/>
            <person name="Goicoechea J."/>
            <person name="Angelova A."/>
            <person name="Jetty R."/>
            <person name="Kudrna D."/>
            <person name="Golser W."/>
            <person name="Rivera L."/>
            <person name="Zhang J."/>
            <person name="Wing R."/>
        </authorList>
    </citation>
    <scope>NUCLEOTIDE SEQUENCE</scope>
</reference>
<keyword evidence="2" id="KW-1185">Reference proteome</keyword>
<protein>
    <recommendedName>
        <fullName evidence="3">NB-ARC domain-containing protein</fullName>
    </recommendedName>
</protein>
<dbReference type="SUPFAM" id="SSF52058">
    <property type="entry name" value="L domain-like"/>
    <property type="match status" value="1"/>
</dbReference>
<dbReference type="PANTHER" id="PTHR33463:SF194">
    <property type="entry name" value="OS04G0431700 PROTEIN"/>
    <property type="match status" value="1"/>
</dbReference>
<dbReference type="Gramene" id="LPERR04G09730.1">
    <property type="protein sequence ID" value="LPERR04G09730.1"/>
    <property type="gene ID" value="LPERR04G09730"/>
</dbReference>
<dbReference type="Proteomes" id="UP000032180">
    <property type="component" value="Chromosome 4"/>
</dbReference>
<dbReference type="InterPro" id="IPR032675">
    <property type="entry name" value="LRR_dom_sf"/>
</dbReference>
<dbReference type="InterPro" id="IPR050905">
    <property type="entry name" value="Plant_NBS-LRR"/>
</dbReference>
<proteinExistence type="predicted"/>